<comment type="caution">
    <text evidence="2">The sequence shown here is derived from an EMBL/GenBank/DDBJ whole genome shotgun (WGS) entry which is preliminary data.</text>
</comment>
<dbReference type="SUPFAM" id="SSF109604">
    <property type="entry name" value="HD-domain/PDEase-like"/>
    <property type="match status" value="1"/>
</dbReference>
<sequence length="188" mass="21312">MNCLDIIGEYYEHGSRLYEILIQHGENVAKKALDAAKNVSHLNPDLDFIRDAAILHDIGIFLTNTPKLGCTGRHPYICHGYLGRKILEKKGMPKLALVCERHVGVGITPEDIRQYNLPLPERNMEPVSIEEQIICYADKFFSKNRNSGSKEKSVEDIKLVLEQYGHDKVMKFQSWVDIFEGGLGARTV</sequence>
<dbReference type="CDD" id="cd00077">
    <property type="entry name" value="HDc"/>
    <property type="match status" value="1"/>
</dbReference>
<feature type="domain" description="HD" evidence="1">
    <location>
        <begin position="22"/>
        <end position="140"/>
    </location>
</feature>
<dbReference type="Pfam" id="PF01966">
    <property type="entry name" value="HD"/>
    <property type="match status" value="1"/>
</dbReference>
<name>A0A8J6N3N8_9BACT</name>
<evidence type="ECO:0000313" key="3">
    <source>
        <dbReference type="Proteomes" id="UP000603545"/>
    </source>
</evidence>
<proteinExistence type="predicted"/>
<gene>
    <name evidence="2" type="ORF">H8E80_00800</name>
</gene>
<reference evidence="2 3" key="1">
    <citation type="submission" date="2020-08" db="EMBL/GenBank/DDBJ databases">
        <title>Bridging the membrane lipid divide: bacteria of the FCB group superphylum have the potential to synthesize archaeal ether lipids.</title>
        <authorList>
            <person name="Villanueva L."/>
            <person name="Von Meijenfeldt F.A.B."/>
            <person name="Westbye A.B."/>
            <person name="Yadav S."/>
            <person name="Hopmans E.C."/>
            <person name="Dutilh B.E."/>
            <person name="Sinninghe Damste J.S."/>
        </authorList>
    </citation>
    <scope>NUCLEOTIDE SEQUENCE [LARGE SCALE GENOMIC DNA]</scope>
    <source>
        <strain evidence="2">NIOZ-UU82</strain>
    </source>
</reference>
<evidence type="ECO:0000313" key="2">
    <source>
        <dbReference type="EMBL" id="MBC8198574.1"/>
    </source>
</evidence>
<dbReference type="NCBIfam" id="TIGR00277">
    <property type="entry name" value="HDIG"/>
    <property type="match status" value="1"/>
</dbReference>
<dbReference type="InterPro" id="IPR006675">
    <property type="entry name" value="HDIG_dom"/>
</dbReference>
<evidence type="ECO:0000259" key="1">
    <source>
        <dbReference type="Pfam" id="PF01966"/>
    </source>
</evidence>
<organism evidence="2 3">
    <name type="scientific">Candidatus Desulfaltia bathyphila</name>
    <dbReference type="NCBI Taxonomy" id="2841697"/>
    <lineage>
        <taxon>Bacteria</taxon>
        <taxon>Pseudomonadati</taxon>
        <taxon>Thermodesulfobacteriota</taxon>
        <taxon>Desulfobacteria</taxon>
        <taxon>Desulfobacterales</taxon>
        <taxon>Desulfobacterales incertae sedis</taxon>
        <taxon>Candidatus Desulfaltia</taxon>
    </lineage>
</organism>
<dbReference type="InterPro" id="IPR003607">
    <property type="entry name" value="HD/PDEase_dom"/>
</dbReference>
<dbReference type="Proteomes" id="UP000603545">
    <property type="component" value="Unassembled WGS sequence"/>
</dbReference>
<dbReference type="InterPro" id="IPR006674">
    <property type="entry name" value="HD_domain"/>
</dbReference>
<dbReference type="EMBL" id="JACNLL010000010">
    <property type="protein sequence ID" value="MBC8198574.1"/>
    <property type="molecule type" value="Genomic_DNA"/>
</dbReference>
<dbReference type="Gene3D" id="1.10.3210.10">
    <property type="entry name" value="Hypothetical protein af1432"/>
    <property type="match status" value="1"/>
</dbReference>
<protein>
    <submittedName>
        <fullName evidence="2">HDIG domain-containing protein</fullName>
    </submittedName>
</protein>
<dbReference type="InterPro" id="IPR051094">
    <property type="entry name" value="Diverse_Catalytic_Enzymes"/>
</dbReference>
<dbReference type="PANTHER" id="PTHR35795">
    <property type="entry name" value="SLR1885 PROTEIN"/>
    <property type="match status" value="1"/>
</dbReference>
<dbReference type="PANTHER" id="PTHR35795:SF1">
    <property type="entry name" value="BIS(5'-NUCLEOSYL)-TETRAPHOSPHATASE, SYMMETRICAL"/>
    <property type="match status" value="1"/>
</dbReference>
<accession>A0A8J6N3N8</accession>
<dbReference type="AlphaFoldDB" id="A0A8J6N3N8"/>